<name>A0A7S3JNX4_9STRA</name>
<feature type="transmembrane region" description="Helical" evidence="5">
    <location>
        <begin position="287"/>
        <end position="307"/>
    </location>
</feature>
<evidence type="ECO:0000256" key="5">
    <source>
        <dbReference type="SAM" id="Phobius"/>
    </source>
</evidence>
<dbReference type="EMBL" id="HBIJ01001538">
    <property type="protein sequence ID" value="CAE0360379.1"/>
    <property type="molecule type" value="Transcribed_RNA"/>
</dbReference>
<feature type="transmembrane region" description="Helical" evidence="5">
    <location>
        <begin position="391"/>
        <end position="412"/>
    </location>
</feature>
<reference evidence="7" key="1">
    <citation type="submission" date="2021-01" db="EMBL/GenBank/DDBJ databases">
        <authorList>
            <person name="Corre E."/>
            <person name="Pelletier E."/>
            <person name="Niang G."/>
            <person name="Scheremetjew M."/>
            <person name="Finn R."/>
            <person name="Kale V."/>
            <person name="Holt S."/>
            <person name="Cochrane G."/>
            <person name="Meng A."/>
            <person name="Brown T."/>
            <person name="Cohen L."/>
        </authorList>
    </citation>
    <scope>NUCLEOTIDE SEQUENCE</scope>
    <source>
        <strain evidence="7">CCMP1510</strain>
    </source>
</reference>
<dbReference type="PANTHER" id="PTHR14255:SF3">
    <property type="entry name" value="SULFITE EXPORTER TAUE_SAFE FAMILY PROTEIN 5-RELATED"/>
    <property type="match status" value="1"/>
</dbReference>
<evidence type="ECO:0000313" key="7">
    <source>
        <dbReference type="EMBL" id="CAE0360379.1"/>
    </source>
</evidence>
<accession>A0A7S3JNX4</accession>
<protein>
    <recommendedName>
        <fullName evidence="8">Membrane transporter protein</fullName>
    </recommendedName>
</protein>
<feature type="transmembrane region" description="Helical" evidence="5">
    <location>
        <begin position="153"/>
        <end position="179"/>
    </location>
</feature>
<sequence>MRFLLVVLLSTLSFALHHENIVHEERGVKTKEFSFISHGIQERRRLQGSRDEFEGSKQSFSEVNPWRLGGATAIILVFGSLAAGAGIGGGGLFVPTYWLCLGVGPKAAVPLSGATILGAAFGNFLTLGWSHHPKAKRPVIDYEVATFTQPGELLGVVFGVLLNIILPRIAIIIMLALILSYNSRRTIRKGFRARAKETAARLENTNMFHDTAQGTEIKEEQNDQIVNNTNRHTVIAVSTTDKLDDEDDDIIASYQEKNHNNDKLAQDDLENCQTSEKQLAAVLAMDAVQFPFWAYALLFPMTAYLFVYRRLSRTVFKPCARWDLSERNGDPHGWAGGVYWLWYFTPVPVFATFMLICALILKRRTRKRLECPNYRFLETDLIWTNDFLRKFPLVALTAGVFAGLLGIGGGMIQGPIFLEVGMEPKCATSATAFSILWTASSSTILWYTSGNLNWQLMLWVASFGFISGQIGQHGVDHIIKKTGRPSYIIFLLGGIIAAACICMVLSGAVTIAIDATKGNPLFFLNLREFKCGVSST</sequence>
<dbReference type="PANTHER" id="PTHR14255">
    <property type="entry name" value="CEREBLON"/>
    <property type="match status" value="1"/>
</dbReference>
<dbReference type="GO" id="GO:0031464">
    <property type="term" value="C:Cul4A-RING E3 ubiquitin ligase complex"/>
    <property type="evidence" value="ECO:0007669"/>
    <property type="project" value="TreeGrafter"/>
</dbReference>
<proteinExistence type="predicted"/>
<feature type="transmembrane region" description="Helical" evidence="5">
    <location>
        <begin position="107"/>
        <end position="129"/>
    </location>
</feature>
<keyword evidence="2 5" id="KW-0812">Transmembrane</keyword>
<keyword evidence="4 5" id="KW-0472">Membrane</keyword>
<feature type="transmembrane region" description="Helical" evidence="5">
    <location>
        <begin position="73"/>
        <end position="100"/>
    </location>
</feature>
<dbReference type="GO" id="GO:0016020">
    <property type="term" value="C:membrane"/>
    <property type="evidence" value="ECO:0007669"/>
    <property type="project" value="UniProtKB-SubCell"/>
</dbReference>
<evidence type="ECO:0000256" key="2">
    <source>
        <dbReference type="ARBA" id="ARBA00022692"/>
    </source>
</evidence>
<evidence type="ECO:0000256" key="1">
    <source>
        <dbReference type="ARBA" id="ARBA00004141"/>
    </source>
</evidence>
<dbReference type="AlphaFoldDB" id="A0A7S3JNX4"/>
<evidence type="ECO:0000256" key="6">
    <source>
        <dbReference type="SAM" id="SignalP"/>
    </source>
</evidence>
<dbReference type="Pfam" id="PF01925">
    <property type="entry name" value="TauE"/>
    <property type="match status" value="2"/>
</dbReference>
<keyword evidence="6" id="KW-0732">Signal</keyword>
<dbReference type="GO" id="GO:0016567">
    <property type="term" value="P:protein ubiquitination"/>
    <property type="evidence" value="ECO:0007669"/>
    <property type="project" value="TreeGrafter"/>
</dbReference>
<evidence type="ECO:0008006" key="8">
    <source>
        <dbReference type="Google" id="ProtNLM"/>
    </source>
</evidence>
<feature type="chain" id="PRO_5031360661" description="Membrane transporter protein" evidence="6">
    <location>
        <begin position="16"/>
        <end position="536"/>
    </location>
</feature>
<feature type="signal peptide" evidence="6">
    <location>
        <begin position="1"/>
        <end position="15"/>
    </location>
</feature>
<organism evidence="7">
    <name type="scientific">Aureoumbra lagunensis</name>
    <dbReference type="NCBI Taxonomy" id="44058"/>
    <lineage>
        <taxon>Eukaryota</taxon>
        <taxon>Sar</taxon>
        <taxon>Stramenopiles</taxon>
        <taxon>Ochrophyta</taxon>
        <taxon>Pelagophyceae</taxon>
        <taxon>Pelagomonadales</taxon>
        <taxon>Aureoumbra</taxon>
    </lineage>
</organism>
<dbReference type="InterPro" id="IPR002781">
    <property type="entry name" value="TM_pro_TauE-like"/>
</dbReference>
<feature type="transmembrane region" description="Helical" evidence="5">
    <location>
        <begin position="487"/>
        <end position="513"/>
    </location>
</feature>
<evidence type="ECO:0000256" key="4">
    <source>
        <dbReference type="ARBA" id="ARBA00023136"/>
    </source>
</evidence>
<evidence type="ECO:0000256" key="3">
    <source>
        <dbReference type="ARBA" id="ARBA00022989"/>
    </source>
</evidence>
<keyword evidence="3 5" id="KW-1133">Transmembrane helix</keyword>
<comment type="subcellular location">
    <subcellularLocation>
        <location evidence="1">Membrane</location>
        <topology evidence="1">Multi-pass membrane protein</topology>
    </subcellularLocation>
</comment>
<gene>
    <name evidence="7" type="ORF">ALAG00032_LOCUS1109</name>
</gene>
<feature type="transmembrane region" description="Helical" evidence="5">
    <location>
        <begin position="340"/>
        <end position="361"/>
    </location>
</feature>